<dbReference type="RefSeq" id="WP_280943189.1">
    <property type="nucleotide sequence ID" value="NZ_JARYGX010000023.1"/>
</dbReference>
<dbReference type="PRINTS" id="PR00469">
    <property type="entry name" value="PNDRDTASEII"/>
</dbReference>
<feature type="domain" description="FAD/NAD(P)-binding" evidence="3">
    <location>
        <begin position="3"/>
        <end position="276"/>
    </location>
</feature>
<evidence type="ECO:0000259" key="3">
    <source>
        <dbReference type="Pfam" id="PF07992"/>
    </source>
</evidence>
<dbReference type="Gene3D" id="3.50.50.60">
    <property type="entry name" value="FAD/NAD(P)-binding domain"/>
    <property type="match status" value="2"/>
</dbReference>
<proteinExistence type="predicted"/>
<gene>
    <name evidence="4" type="ORF">QF205_13015</name>
</gene>
<dbReference type="InterPro" id="IPR036188">
    <property type="entry name" value="FAD/NAD-bd_sf"/>
</dbReference>
<dbReference type="Proteomes" id="UP001160550">
    <property type="component" value="Unassembled WGS sequence"/>
</dbReference>
<keyword evidence="5" id="KW-1185">Reference proteome</keyword>
<dbReference type="SUPFAM" id="SSF51905">
    <property type="entry name" value="FAD/NAD(P)-binding domain"/>
    <property type="match status" value="1"/>
</dbReference>
<dbReference type="PANTHER" id="PTHR48105">
    <property type="entry name" value="THIOREDOXIN REDUCTASE 1-RELATED-RELATED"/>
    <property type="match status" value="1"/>
</dbReference>
<protein>
    <submittedName>
        <fullName evidence="4">NAD(P)/FAD-dependent oxidoreductase</fullName>
    </submittedName>
</protein>
<name>A0ABT6MTM1_9GAMM</name>
<dbReference type="PRINTS" id="PR00368">
    <property type="entry name" value="FADPNR"/>
</dbReference>
<dbReference type="EMBL" id="JARYGX010000023">
    <property type="protein sequence ID" value="MDH7453981.1"/>
    <property type="molecule type" value="Genomic_DNA"/>
</dbReference>
<evidence type="ECO:0000313" key="4">
    <source>
        <dbReference type="EMBL" id="MDH7453981.1"/>
    </source>
</evidence>
<dbReference type="InterPro" id="IPR023753">
    <property type="entry name" value="FAD/NAD-binding_dom"/>
</dbReference>
<accession>A0ABT6MTM1</accession>
<reference evidence="4" key="1">
    <citation type="journal article" date="2007" name="Int. J. Syst. Evol. Microbiol.">
        <title>Luteimonas composti sp. nov., a moderately thermophilic bacterium isolated from food waste.</title>
        <authorList>
            <person name="Young C.C."/>
            <person name="Kampfer P."/>
            <person name="Chen W.M."/>
            <person name="Yen W.S."/>
            <person name="Arun A.B."/>
            <person name="Lai W.A."/>
            <person name="Shen F.T."/>
            <person name="Rekha P.D."/>
            <person name="Lin K.Y."/>
            <person name="Chou J.H."/>
        </authorList>
    </citation>
    <scope>NUCLEOTIDE SEQUENCE</scope>
    <source>
        <strain evidence="4">CC-YY355</strain>
    </source>
</reference>
<dbReference type="Pfam" id="PF07992">
    <property type="entry name" value="Pyr_redox_2"/>
    <property type="match status" value="1"/>
</dbReference>
<evidence type="ECO:0000256" key="1">
    <source>
        <dbReference type="ARBA" id="ARBA00022630"/>
    </source>
</evidence>
<reference evidence="4" key="2">
    <citation type="submission" date="2023-04" db="EMBL/GenBank/DDBJ databases">
        <authorList>
            <person name="Sun J.-Q."/>
        </authorList>
    </citation>
    <scope>NUCLEOTIDE SEQUENCE</scope>
    <source>
        <strain evidence="4">CC-YY355</strain>
    </source>
</reference>
<keyword evidence="1" id="KW-0285">Flavoprotein</keyword>
<evidence type="ECO:0000256" key="2">
    <source>
        <dbReference type="ARBA" id="ARBA00023002"/>
    </source>
</evidence>
<organism evidence="4 5">
    <name type="scientific">Luteimonas composti</name>
    <dbReference type="NCBI Taxonomy" id="398257"/>
    <lineage>
        <taxon>Bacteria</taxon>
        <taxon>Pseudomonadati</taxon>
        <taxon>Pseudomonadota</taxon>
        <taxon>Gammaproteobacteria</taxon>
        <taxon>Lysobacterales</taxon>
        <taxon>Lysobacteraceae</taxon>
        <taxon>Luteimonas</taxon>
    </lineage>
</organism>
<evidence type="ECO:0000313" key="5">
    <source>
        <dbReference type="Proteomes" id="UP001160550"/>
    </source>
</evidence>
<keyword evidence="2" id="KW-0560">Oxidoreductase</keyword>
<comment type="caution">
    <text evidence="4">The sequence shown here is derived from an EMBL/GenBank/DDBJ whole genome shotgun (WGS) entry which is preliminary data.</text>
</comment>
<sequence>MIDVAVVGGGPAGLTAANYLRRFHRSCLVLDSGKSRARWIPESNNCPGFPGGVSGDELLARLRRQAAAAEVPIETATVERIVRASDGDGFVVHAGERSWRARMVMIATGLRDRLPGDWAEQAMSCGALRLCPICDAFEVSDRHIGVYGHGADIGSHARFLRTFSASVTALPLDGDDGGEEGAAARAEGVRWMDGGTLEFDDGRCVFRCNGKATPFDTVYCFLGFETSVPVDGLALERTRSGEIVVDRHQQTATRGLYAIGDIVGGLNQISVAVGQAAAAATHAHGQLPASPRAAEAA</sequence>
<dbReference type="InterPro" id="IPR050097">
    <property type="entry name" value="Ferredoxin-NADP_redctase_2"/>
</dbReference>